<organism evidence="2 3">
    <name type="scientific">Erythroxylum novogranatense</name>
    <dbReference type="NCBI Taxonomy" id="1862640"/>
    <lineage>
        <taxon>Eukaryota</taxon>
        <taxon>Viridiplantae</taxon>
        <taxon>Streptophyta</taxon>
        <taxon>Embryophyta</taxon>
        <taxon>Tracheophyta</taxon>
        <taxon>Spermatophyta</taxon>
        <taxon>Magnoliopsida</taxon>
        <taxon>eudicotyledons</taxon>
        <taxon>Gunneridae</taxon>
        <taxon>Pentapetalae</taxon>
        <taxon>rosids</taxon>
        <taxon>fabids</taxon>
        <taxon>Malpighiales</taxon>
        <taxon>Erythroxylaceae</taxon>
        <taxon>Erythroxylum</taxon>
    </lineage>
</organism>
<feature type="compositionally biased region" description="Polar residues" evidence="1">
    <location>
        <begin position="92"/>
        <end position="102"/>
    </location>
</feature>
<dbReference type="EMBL" id="JAIWQS010000003">
    <property type="protein sequence ID" value="KAJ8770790.1"/>
    <property type="molecule type" value="Genomic_DNA"/>
</dbReference>
<proteinExistence type="predicted"/>
<evidence type="ECO:0000313" key="3">
    <source>
        <dbReference type="Proteomes" id="UP001159364"/>
    </source>
</evidence>
<evidence type="ECO:0000313" key="2">
    <source>
        <dbReference type="EMBL" id="KAJ8770790.1"/>
    </source>
</evidence>
<dbReference type="PANTHER" id="PTHR33879:SF3">
    <property type="entry name" value="17.6 KDA CLASS II HEAT SHOCK PROTEIN-RELATED"/>
    <property type="match status" value="1"/>
</dbReference>
<gene>
    <name evidence="2" type="ORF">K2173_021437</name>
</gene>
<protein>
    <recommendedName>
        <fullName evidence="4">SHSP domain-containing protein</fullName>
    </recommendedName>
</protein>
<dbReference type="Proteomes" id="UP001159364">
    <property type="component" value="Linkage Group LG03"/>
</dbReference>
<dbReference type="AlphaFoldDB" id="A0AAV8TY66"/>
<keyword evidence="3" id="KW-1185">Reference proteome</keyword>
<accession>A0AAV8TY66</accession>
<dbReference type="CDD" id="cd00298">
    <property type="entry name" value="ACD_sHsps_p23-like"/>
    <property type="match status" value="1"/>
</dbReference>
<reference evidence="2 3" key="1">
    <citation type="submission" date="2021-09" db="EMBL/GenBank/DDBJ databases">
        <title>Genomic insights and catalytic innovation underlie evolution of tropane alkaloids biosynthesis.</title>
        <authorList>
            <person name="Wang Y.-J."/>
            <person name="Tian T."/>
            <person name="Huang J.-P."/>
            <person name="Huang S.-X."/>
        </authorList>
    </citation>
    <scope>NUCLEOTIDE SEQUENCE [LARGE SCALE GENOMIC DNA]</scope>
    <source>
        <strain evidence="2">KIB-2018</strain>
        <tissue evidence="2">Leaf</tissue>
    </source>
</reference>
<evidence type="ECO:0008006" key="4">
    <source>
        <dbReference type="Google" id="ProtNLM"/>
    </source>
</evidence>
<evidence type="ECO:0000256" key="1">
    <source>
        <dbReference type="SAM" id="MobiDB-lite"/>
    </source>
</evidence>
<name>A0AAV8TY66_9ROSI</name>
<dbReference type="PANTHER" id="PTHR33879">
    <property type="entry name" value="17.6 KDA CLASS II HEAT SHOCK PROTEIN-RELATED"/>
    <property type="match status" value="1"/>
</dbReference>
<feature type="region of interest" description="Disordered" evidence="1">
    <location>
        <begin position="72"/>
        <end position="108"/>
    </location>
</feature>
<sequence>MVETDNIGEFRAYTIEIHPGVTKIVIRPNGYLEFSSLNDLGLYMWTFRLPDSERPELASAVFVDNELIVTVPKRDEGNEETGNDGEFTGENRSSIPNMSSQIPKAFQA</sequence>
<comment type="caution">
    <text evidence="2">The sequence shown here is derived from an EMBL/GenBank/DDBJ whole genome shotgun (WGS) entry which is preliminary data.</text>
</comment>